<organism evidence="2 3">
    <name type="scientific">Chelatococcus caeni</name>
    <dbReference type="NCBI Taxonomy" id="1348468"/>
    <lineage>
        <taxon>Bacteria</taxon>
        <taxon>Pseudomonadati</taxon>
        <taxon>Pseudomonadota</taxon>
        <taxon>Alphaproteobacteria</taxon>
        <taxon>Hyphomicrobiales</taxon>
        <taxon>Chelatococcaceae</taxon>
        <taxon>Chelatococcus</taxon>
    </lineage>
</organism>
<dbReference type="EMBL" id="JACIEN010000008">
    <property type="protein sequence ID" value="MBB4019776.1"/>
    <property type="molecule type" value="Genomic_DNA"/>
</dbReference>
<keyword evidence="3" id="KW-1185">Reference proteome</keyword>
<name>A0A840CA93_9HYPH</name>
<protein>
    <submittedName>
        <fullName evidence="2">HPt (Histidine-containing phosphotransfer) domain-containing protein</fullName>
    </submittedName>
</protein>
<dbReference type="AlphaFoldDB" id="A0A840CA93"/>
<keyword evidence="1" id="KW-0175">Coiled coil</keyword>
<feature type="coiled-coil region" evidence="1">
    <location>
        <begin position="7"/>
        <end position="51"/>
    </location>
</feature>
<reference evidence="2 3" key="1">
    <citation type="submission" date="2020-08" db="EMBL/GenBank/DDBJ databases">
        <title>Genomic Encyclopedia of Type Strains, Phase IV (KMG-IV): sequencing the most valuable type-strain genomes for metagenomic binning, comparative biology and taxonomic classification.</title>
        <authorList>
            <person name="Goeker M."/>
        </authorList>
    </citation>
    <scope>NUCLEOTIDE SEQUENCE [LARGE SCALE GENOMIC DNA]</scope>
    <source>
        <strain evidence="2 3">DSM 103737</strain>
    </source>
</reference>
<comment type="caution">
    <text evidence="2">The sequence shown here is derived from an EMBL/GenBank/DDBJ whole genome shotgun (WGS) entry which is preliminary data.</text>
</comment>
<dbReference type="Proteomes" id="UP000577362">
    <property type="component" value="Unassembled WGS sequence"/>
</dbReference>
<accession>A0A840CA93</accession>
<evidence type="ECO:0000313" key="2">
    <source>
        <dbReference type="EMBL" id="MBB4019776.1"/>
    </source>
</evidence>
<gene>
    <name evidence="2" type="ORF">GGR16_004831</name>
</gene>
<sequence>MDARRRLDKMRRLMDVQERLCRMAEAKLVEIERQQAELSRAQTDILASLNEGEPLHGLFVETMARHLHRLAGHAGELEAARQTQAQQVLQEAMKLKRVERHAAKVARSSREEEDKRSLAEILDALQARATQA</sequence>
<evidence type="ECO:0000256" key="1">
    <source>
        <dbReference type="SAM" id="Coils"/>
    </source>
</evidence>
<evidence type="ECO:0000313" key="3">
    <source>
        <dbReference type="Proteomes" id="UP000577362"/>
    </source>
</evidence>
<proteinExistence type="predicted"/>
<dbReference type="RefSeq" id="WP_019402911.1">
    <property type="nucleotide sequence ID" value="NZ_JACIEN010000008.1"/>
</dbReference>